<proteinExistence type="predicted"/>
<reference evidence="3 4" key="1">
    <citation type="submission" date="2018-10" db="EMBL/GenBank/DDBJ databases">
        <title>Notoacmeibacter sp. M2BS9Y-3-1, whole genome shotgun sequence.</title>
        <authorList>
            <person name="Tuo L."/>
        </authorList>
    </citation>
    <scope>NUCLEOTIDE SEQUENCE [LARGE SCALE GENOMIC DNA]</scope>
    <source>
        <strain evidence="3 4">M2BS9Y-3-1</strain>
    </source>
</reference>
<keyword evidence="3" id="KW-0966">Cell projection</keyword>
<evidence type="ECO:0000259" key="2">
    <source>
        <dbReference type="Pfam" id="PF00460"/>
    </source>
</evidence>
<organism evidence="3 4">
    <name type="scientific">Notoacmeibacter ruber</name>
    <dbReference type="NCBI Taxonomy" id="2670375"/>
    <lineage>
        <taxon>Bacteria</taxon>
        <taxon>Pseudomonadati</taxon>
        <taxon>Pseudomonadota</taxon>
        <taxon>Alphaproteobacteria</taxon>
        <taxon>Hyphomicrobiales</taxon>
        <taxon>Notoacmeibacteraceae</taxon>
        <taxon>Notoacmeibacter</taxon>
    </lineage>
</organism>
<sequence length="121" mass="13320">MSSLPIFSLASKHAEWLTIRQQTVANNIANAETPDYKASEVSPFQAVLEDTSSTLRRTNPLHLTSGGNVAGKYGTAEVQQTENSVSIEKEIVEQTELRQSYELNTSIAKAFHRMILSVAKP</sequence>
<dbReference type="GO" id="GO:0009425">
    <property type="term" value="C:bacterial-type flagellum basal body"/>
    <property type="evidence" value="ECO:0007669"/>
    <property type="project" value="UniProtKB-SubCell"/>
</dbReference>
<keyword evidence="3" id="KW-0282">Flagellum</keyword>
<comment type="caution">
    <text evidence="3">The sequence shown here is derived from an EMBL/GenBank/DDBJ whole genome shotgun (WGS) entry which is preliminary data.</text>
</comment>
<evidence type="ECO:0000313" key="4">
    <source>
        <dbReference type="Proteomes" id="UP000281094"/>
    </source>
</evidence>
<accession>A0A3L7JEB9</accession>
<protein>
    <submittedName>
        <fullName evidence="3">Flagellar basal body rod protein FlgB</fullName>
    </submittedName>
</protein>
<name>A0A3L7JEB9_9HYPH</name>
<gene>
    <name evidence="3" type="primary">flgB</name>
    <name evidence="3" type="ORF">D8780_11930</name>
</gene>
<feature type="domain" description="Flagellar basal body rod protein N-terminal" evidence="2">
    <location>
        <begin position="19"/>
        <end position="37"/>
    </location>
</feature>
<evidence type="ECO:0000256" key="1">
    <source>
        <dbReference type="ARBA" id="ARBA00004117"/>
    </source>
</evidence>
<dbReference type="Pfam" id="PF00460">
    <property type="entry name" value="Flg_bb_rod"/>
    <property type="match status" value="1"/>
</dbReference>
<dbReference type="EMBL" id="RCWN01000001">
    <property type="protein sequence ID" value="RLQ88820.1"/>
    <property type="molecule type" value="Genomic_DNA"/>
</dbReference>
<keyword evidence="4" id="KW-1185">Reference proteome</keyword>
<evidence type="ECO:0000313" key="3">
    <source>
        <dbReference type="EMBL" id="RLQ88820.1"/>
    </source>
</evidence>
<keyword evidence="3" id="KW-0969">Cilium</keyword>
<dbReference type="Proteomes" id="UP000281094">
    <property type="component" value="Unassembled WGS sequence"/>
</dbReference>
<dbReference type="AlphaFoldDB" id="A0A3L7JEB9"/>
<dbReference type="InterPro" id="IPR001444">
    <property type="entry name" value="Flag_bb_rod_N"/>
</dbReference>
<comment type="subcellular location">
    <subcellularLocation>
        <location evidence="1">Bacterial flagellum basal body</location>
    </subcellularLocation>
</comment>
<dbReference type="RefSeq" id="WP_121645788.1">
    <property type="nucleotide sequence ID" value="NZ_RCWN01000001.1"/>
</dbReference>